<name>I7GLY5_MACFA</name>
<protein>
    <submittedName>
        <fullName evidence="1">Macaca fascicularis brain cDNA clone: QflA-19966, similar to human O-acyltransferase (membrane bound) domain containing 1(OACT1), mRNA, RefSeq: XM_371801.2</fullName>
    </submittedName>
</protein>
<reference evidence="1" key="1">
    <citation type="journal article" date="2007" name="PLoS Biol.">
        <title>Rate of evolution in brain-expressed genes in humans and other primates.</title>
        <authorList>
            <person name="Wang H.-Y."/>
            <person name="Chien H.-C."/>
            <person name="Osada N."/>
            <person name="Hashimoto K."/>
            <person name="Sugano S."/>
            <person name="Gojobori T."/>
            <person name="Chou C.-K."/>
            <person name="Tsai S.-F."/>
            <person name="Wu C.-I."/>
            <person name="Shen C.-K.J."/>
        </authorList>
    </citation>
    <scope>NUCLEOTIDE SEQUENCE</scope>
</reference>
<organism evidence="1">
    <name type="scientific">Macaca fascicularis</name>
    <name type="common">Crab-eating macaque</name>
    <name type="synonym">Cynomolgus monkey</name>
    <dbReference type="NCBI Taxonomy" id="9541"/>
    <lineage>
        <taxon>Eukaryota</taxon>
        <taxon>Metazoa</taxon>
        <taxon>Chordata</taxon>
        <taxon>Craniata</taxon>
        <taxon>Vertebrata</taxon>
        <taxon>Euteleostomi</taxon>
        <taxon>Mammalia</taxon>
        <taxon>Eutheria</taxon>
        <taxon>Euarchontoglires</taxon>
        <taxon>Primates</taxon>
        <taxon>Haplorrhini</taxon>
        <taxon>Catarrhini</taxon>
        <taxon>Cercopithecidae</taxon>
        <taxon>Cercopithecinae</taxon>
        <taxon>Macaca</taxon>
    </lineage>
</organism>
<evidence type="ECO:0000313" key="1">
    <source>
        <dbReference type="EMBL" id="BAE89935.1"/>
    </source>
</evidence>
<dbReference type="AlphaFoldDB" id="I7GLY5"/>
<keyword evidence="1" id="KW-0012">Acyltransferase</keyword>
<sequence length="27" mass="3172">MYLCFCSPSTGIHRSLFVIKTHTLLRF</sequence>
<dbReference type="GO" id="GO:0016746">
    <property type="term" value="F:acyltransferase activity"/>
    <property type="evidence" value="ECO:0007669"/>
    <property type="project" value="UniProtKB-KW"/>
</dbReference>
<accession>I7GLY5</accession>
<dbReference type="EMBL" id="AB172873">
    <property type="protein sequence ID" value="BAE89935.1"/>
    <property type="molecule type" value="mRNA"/>
</dbReference>
<proteinExistence type="evidence at transcript level"/>
<keyword evidence="1" id="KW-0808">Transferase</keyword>